<organism evidence="1 2">
    <name type="scientific">Sphaerodactylus townsendi</name>
    <dbReference type="NCBI Taxonomy" id="933632"/>
    <lineage>
        <taxon>Eukaryota</taxon>
        <taxon>Metazoa</taxon>
        <taxon>Chordata</taxon>
        <taxon>Craniata</taxon>
        <taxon>Vertebrata</taxon>
        <taxon>Euteleostomi</taxon>
        <taxon>Lepidosauria</taxon>
        <taxon>Squamata</taxon>
        <taxon>Bifurcata</taxon>
        <taxon>Gekkota</taxon>
        <taxon>Sphaerodactylidae</taxon>
        <taxon>Sphaerodactylus</taxon>
    </lineage>
</organism>
<keyword evidence="2" id="KW-1185">Reference proteome</keyword>
<sequence>MSSDILASSNPFLKISMLVPVVSLNAIYKNYVETQCHQHCKCALVQTAFPLCLWLANRHLKFLLRCRSPQENLRVQSSFGGGGTVADGDSVVMVMLPPQGASGGMEIRES</sequence>
<accession>A0ACB8G198</accession>
<reference evidence="1" key="1">
    <citation type="submission" date="2021-08" db="EMBL/GenBank/DDBJ databases">
        <title>The first chromosome-level gecko genome reveals the dynamic sex chromosomes of Neotropical dwarf geckos (Sphaerodactylidae: Sphaerodactylus).</title>
        <authorList>
            <person name="Pinto B.J."/>
            <person name="Keating S.E."/>
            <person name="Gamble T."/>
        </authorList>
    </citation>
    <scope>NUCLEOTIDE SEQUENCE</scope>
    <source>
        <strain evidence="1">TG3544</strain>
    </source>
</reference>
<evidence type="ECO:0000313" key="1">
    <source>
        <dbReference type="EMBL" id="KAH8013496.1"/>
    </source>
</evidence>
<name>A0ACB8G198_9SAUR</name>
<proteinExistence type="predicted"/>
<dbReference type="EMBL" id="CM037615">
    <property type="protein sequence ID" value="KAH8013496.1"/>
    <property type="molecule type" value="Genomic_DNA"/>
</dbReference>
<evidence type="ECO:0000313" key="2">
    <source>
        <dbReference type="Proteomes" id="UP000827872"/>
    </source>
</evidence>
<protein>
    <submittedName>
        <fullName evidence="1">Uncharacterized protein</fullName>
    </submittedName>
</protein>
<comment type="caution">
    <text evidence="1">The sequence shown here is derived from an EMBL/GenBank/DDBJ whole genome shotgun (WGS) entry which is preliminary data.</text>
</comment>
<dbReference type="Proteomes" id="UP000827872">
    <property type="component" value="Linkage Group LG02"/>
</dbReference>
<gene>
    <name evidence="1" type="ORF">K3G42_019918</name>
</gene>